<protein>
    <submittedName>
        <fullName evidence="1">Uncharacterized protein</fullName>
    </submittedName>
</protein>
<name>A0A3M7PIH6_BRAPC</name>
<evidence type="ECO:0000313" key="1">
    <source>
        <dbReference type="EMBL" id="RMZ98813.1"/>
    </source>
</evidence>
<accession>A0A3M7PIH6</accession>
<reference evidence="1 2" key="1">
    <citation type="journal article" date="2018" name="Sci. Rep.">
        <title>Genomic signatures of local adaptation to the degree of environmental predictability in rotifers.</title>
        <authorList>
            <person name="Franch-Gras L."/>
            <person name="Hahn C."/>
            <person name="Garcia-Roger E.M."/>
            <person name="Carmona M.J."/>
            <person name="Serra M."/>
            <person name="Gomez A."/>
        </authorList>
    </citation>
    <scope>NUCLEOTIDE SEQUENCE [LARGE SCALE GENOMIC DNA]</scope>
    <source>
        <strain evidence="1">HYR1</strain>
    </source>
</reference>
<dbReference type="Proteomes" id="UP000276133">
    <property type="component" value="Unassembled WGS sequence"/>
</dbReference>
<evidence type="ECO:0000313" key="2">
    <source>
        <dbReference type="Proteomes" id="UP000276133"/>
    </source>
</evidence>
<keyword evidence="2" id="KW-1185">Reference proteome</keyword>
<organism evidence="1 2">
    <name type="scientific">Brachionus plicatilis</name>
    <name type="common">Marine rotifer</name>
    <name type="synonym">Brachionus muelleri</name>
    <dbReference type="NCBI Taxonomy" id="10195"/>
    <lineage>
        <taxon>Eukaryota</taxon>
        <taxon>Metazoa</taxon>
        <taxon>Spiralia</taxon>
        <taxon>Gnathifera</taxon>
        <taxon>Rotifera</taxon>
        <taxon>Eurotatoria</taxon>
        <taxon>Monogononta</taxon>
        <taxon>Pseudotrocha</taxon>
        <taxon>Ploima</taxon>
        <taxon>Brachionidae</taxon>
        <taxon>Brachionus</taxon>
    </lineage>
</organism>
<gene>
    <name evidence="1" type="ORF">BpHYR1_029156</name>
</gene>
<proteinExistence type="predicted"/>
<sequence>MFTHAFKLVAAEGLVYVAKCPVMYCKPRIGSFSIFCFFVQRSFRCCGGGSYSNIYHVWNDVVTERVNR</sequence>
<dbReference type="EMBL" id="REGN01010543">
    <property type="protein sequence ID" value="RMZ98813.1"/>
    <property type="molecule type" value="Genomic_DNA"/>
</dbReference>
<comment type="caution">
    <text evidence="1">The sequence shown here is derived from an EMBL/GenBank/DDBJ whole genome shotgun (WGS) entry which is preliminary data.</text>
</comment>
<dbReference type="AlphaFoldDB" id="A0A3M7PIH6"/>